<sequence length="835" mass="96847">MEKNNYILNVINEIKEVLEKNDYRKKRYDNDVEWFENRGEQIASNIIRIAIMGITSSGKSTLVNALLGEKILPVAIKPSSSIIITCSKGENRQAIIYFRDKKPEILTGDKLNDKIIGEYADESRNPNNQFKVTQIDIKAPSFLLGDNIHIIDSPGLDACDLEMHEKLTLEILLPTIDICIFLTTVKANSDEINVEKIRTVNEKDKQIVLVQNMIDSVEEKLGKNGIIEEDKDTILKKHKKRAENLLKSGTNNKEGFEVIQISALNALKGVTGKNKKLYNKSNIECFIKTIEMCVKKVMPKINEQSEISLRERIDNIITTDKEILDEKNLEYINSLMNVSNGDIDDLVYDFEISKDKISSEIKAINKSITDTINDIKSSSSEEVESYLSIIEKINNKNLKMENEILSIVKECEDKKNDVYRKLNLDIRFNYLLPSMESKNIDVKHKYEERKRLVEKDGVLNKGKRFLSHIFHEEWGYKQEEYDEQVVDKDATIAMVTNVCNPNIGKYINILWDWSTQYNKSLNIFYDEVTKRAEEYEKKKKQNIETYDIEEVIKNLKSIKSKIRKLRPKKQNEVAVTLNDDKKETIKVSNCSISNVQYNVYKLSNEILERNYLLVGKYIKEKSIKKIKKETEHIFWTWDIEYCITFVSRVCGIYLGKNECEVIKKQGIYVVNNVTIIYDLCENKLDFYTALKRIKEKPYNMFVIFNGIQIGNSEKQILESMSLNYFITNNVMLNLVVDSSKEFINANNIKELLLGVSSLEQKIIKKFNNAKQGYVLINSKNPIYNMALIEGQENDEFIISEYKDVKERLFENLLSRGAEQKETIEEILSYFLNKAH</sequence>
<reference evidence="8 9" key="1">
    <citation type="submission" date="2016-10" db="EMBL/GenBank/DDBJ databases">
        <authorList>
            <person name="de Groot N.N."/>
        </authorList>
    </citation>
    <scope>NUCLEOTIDE SEQUENCE [LARGE SCALE GENOMIC DNA]</scope>
    <source>
        <strain evidence="8 9">DSM 12992</strain>
    </source>
</reference>
<organism evidence="8 9">
    <name type="scientific">Clostridium uliginosum</name>
    <dbReference type="NCBI Taxonomy" id="119641"/>
    <lineage>
        <taxon>Bacteria</taxon>
        <taxon>Bacillati</taxon>
        <taxon>Bacillota</taxon>
        <taxon>Clostridia</taxon>
        <taxon>Eubacteriales</taxon>
        <taxon>Clostridiaceae</taxon>
        <taxon>Clostridium</taxon>
    </lineage>
</organism>
<dbReference type="InterPro" id="IPR027417">
    <property type="entry name" value="P-loop_NTPase"/>
</dbReference>
<dbReference type="GO" id="GO:0008053">
    <property type="term" value="P:mitochondrial fusion"/>
    <property type="evidence" value="ECO:0007669"/>
    <property type="project" value="TreeGrafter"/>
</dbReference>
<evidence type="ECO:0000256" key="6">
    <source>
        <dbReference type="SAM" id="Coils"/>
    </source>
</evidence>
<dbReference type="InterPro" id="IPR027094">
    <property type="entry name" value="Mitofusin_fam"/>
</dbReference>
<accession>A0A1I1QDK5</accession>
<dbReference type="SUPFAM" id="SSF52540">
    <property type="entry name" value="P-loop containing nucleoside triphosphate hydrolases"/>
    <property type="match status" value="1"/>
</dbReference>
<dbReference type="GO" id="GO:0005525">
    <property type="term" value="F:GTP binding"/>
    <property type="evidence" value="ECO:0007669"/>
    <property type="project" value="UniProtKB-KW"/>
</dbReference>
<dbReference type="RefSeq" id="WP_090092899.1">
    <property type="nucleotide sequence ID" value="NZ_FOMG01000023.1"/>
</dbReference>
<dbReference type="PANTHER" id="PTHR10465">
    <property type="entry name" value="TRANSMEMBRANE GTPASE FZO1"/>
    <property type="match status" value="1"/>
</dbReference>
<keyword evidence="3" id="KW-0378">Hydrolase</keyword>
<keyword evidence="5" id="KW-0472">Membrane</keyword>
<dbReference type="PANTHER" id="PTHR10465:SF0">
    <property type="entry name" value="SARCALUMENIN"/>
    <property type="match status" value="1"/>
</dbReference>
<proteinExistence type="predicted"/>
<comment type="subcellular location">
    <subcellularLocation>
        <location evidence="1">Membrane</location>
    </subcellularLocation>
</comment>
<keyword evidence="6" id="KW-0175">Coiled coil</keyword>
<dbReference type="Gene3D" id="3.40.50.300">
    <property type="entry name" value="P-loop containing nucleotide triphosphate hydrolases"/>
    <property type="match status" value="1"/>
</dbReference>
<keyword evidence="4" id="KW-0342">GTP-binding</keyword>
<dbReference type="AlphaFoldDB" id="A0A1I1QDK5"/>
<evidence type="ECO:0000256" key="3">
    <source>
        <dbReference type="ARBA" id="ARBA00022801"/>
    </source>
</evidence>
<feature type="domain" description="Dynamin N-terminal" evidence="7">
    <location>
        <begin position="49"/>
        <end position="206"/>
    </location>
</feature>
<dbReference type="OrthoDB" id="1899178at2"/>
<evidence type="ECO:0000259" key="7">
    <source>
        <dbReference type="Pfam" id="PF00350"/>
    </source>
</evidence>
<dbReference type="InterPro" id="IPR045063">
    <property type="entry name" value="Dynamin_N"/>
</dbReference>
<keyword evidence="9" id="KW-1185">Reference proteome</keyword>
<evidence type="ECO:0000256" key="1">
    <source>
        <dbReference type="ARBA" id="ARBA00004370"/>
    </source>
</evidence>
<dbReference type="EMBL" id="FOMG01000023">
    <property type="protein sequence ID" value="SFD17313.1"/>
    <property type="molecule type" value="Genomic_DNA"/>
</dbReference>
<protein>
    <submittedName>
        <fullName evidence="8">Dynamin family protein</fullName>
    </submittedName>
</protein>
<dbReference type="Proteomes" id="UP000199263">
    <property type="component" value="Unassembled WGS sequence"/>
</dbReference>
<dbReference type="GO" id="GO:0003924">
    <property type="term" value="F:GTPase activity"/>
    <property type="evidence" value="ECO:0007669"/>
    <property type="project" value="InterPro"/>
</dbReference>
<evidence type="ECO:0000313" key="8">
    <source>
        <dbReference type="EMBL" id="SFD17313.1"/>
    </source>
</evidence>
<keyword evidence="2" id="KW-0547">Nucleotide-binding</keyword>
<evidence type="ECO:0000313" key="9">
    <source>
        <dbReference type="Proteomes" id="UP000199263"/>
    </source>
</evidence>
<feature type="coiled-coil region" evidence="6">
    <location>
        <begin position="383"/>
        <end position="410"/>
    </location>
</feature>
<gene>
    <name evidence="8" type="ORF">SAMN05421842_12338</name>
</gene>
<dbReference type="GO" id="GO:0016020">
    <property type="term" value="C:membrane"/>
    <property type="evidence" value="ECO:0007669"/>
    <property type="project" value="UniProtKB-SubCell"/>
</dbReference>
<evidence type="ECO:0000256" key="4">
    <source>
        <dbReference type="ARBA" id="ARBA00023134"/>
    </source>
</evidence>
<name>A0A1I1QDK5_9CLOT</name>
<dbReference type="STRING" id="119641.SAMN05421842_12338"/>
<evidence type="ECO:0000256" key="5">
    <source>
        <dbReference type="ARBA" id="ARBA00023136"/>
    </source>
</evidence>
<evidence type="ECO:0000256" key="2">
    <source>
        <dbReference type="ARBA" id="ARBA00022741"/>
    </source>
</evidence>
<dbReference type="Pfam" id="PF00350">
    <property type="entry name" value="Dynamin_N"/>
    <property type="match status" value="1"/>
</dbReference>